<evidence type="ECO:0000259" key="2">
    <source>
        <dbReference type="Pfam" id="PF14529"/>
    </source>
</evidence>
<proteinExistence type="predicted"/>
<organism evidence="3 4">
    <name type="scientific">Trichogramma brassicae</name>
    <dbReference type="NCBI Taxonomy" id="86971"/>
    <lineage>
        <taxon>Eukaryota</taxon>
        <taxon>Metazoa</taxon>
        <taxon>Ecdysozoa</taxon>
        <taxon>Arthropoda</taxon>
        <taxon>Hexapoda</taxon>
        <taxon>Insecta</taxon>
        <taxon>Pterygota</taxon>
        <taxon>Neoptera</taxon>
        <taxon>Endopterygota</taxon>
        <taxon>Hymenoptera</taxon>
        <taxon>Apocrita</taxon>
        <taxon>Proctotrupomorpha</taxon>
        <taxon>Chalcidoidea</taxon>
        <taxon>Trichogrammatidae</taxon>
        <taxon>Trichogramma</taxon>
    </lineage>
</organism>
<evidence type="ECO:0000256" key="1">
    <source>
        <dbReference type="SAM" id="MobiDB-lite"/>
    </source>
</evidence>
<feature type="domain" description="Endonuclease/exonuclease/phosphatase" evidence="2">
    <location>
        <begin position="87"/>
        <end position="204"/>
    </location>
</feature>
<dbReference type="Gene3D" id="3.60.10.10">
    <property type="entry name" value="Endonuclease/exonuclease/phosphatase"/>
    <property type="match status" value="1"/>
</dbReference>
<name>A0A6H5IY44_9HYME</name>
<dbReference type="GO" id="GO:0003824">
    <property type="term" value="F:catalytic activity"/>
    <property type="evidence" value="ECO:0007669"/>
    <property type="project" value="InterPro"/>
</dbReference>
<feature type="compositionally biased region" description="Basic and acidic residues" evidence="1">
    <location>
        <begin position="418"/>
        <end position="430"/>
    </location>
</feature>
<dbReference type="InterPro" id="IPR036691">
    <property type="entry name" value="Endo/exonu/phosph_ase_sf"/>
</dbReference>
<dbReference type="Proteomes" id="UP000479190">
    <property type="component" value="Unassembled WGS sequence"/>
</dbReference>
<dbReference type="CDD" id="cd09077">
    <property type="entry name" value="R1-I-EN"/>
    <property type="match status" value="1"/>
</dbReference>
<evidence type="ECO:0000313" key="3">
    <source>
        <dbReference type="EMBL" id="CAB0043253.1"/>
    </source>
</evidence>
<reference evidence="3 4" key="1">
    <citation type="submission" date="2020-02" db="EMBL/GenBank/DDBJ databases">
        <authorList>
            <person name="Ferguson B K."/>
        </authorList>
    </citation>
    <scope>NUCLEOTIDE SEQUENCE [LARGE SCALE GENOMIC DNA]</scope>
</reference>
<protein>
    <recommendedName>
        <fullName evidence="2">Endonuclease/exonuclease/phosphatase domain-containing protein</fullName>
    </recommendedName>
</protein>
<keyword evidence="4" id="KW-1185">Reference proteome</keyword>
<dbReference type="EMBL" id="CADCXV010001287">
    <property type="protein sequence ID" value="CAB0043253.1"/>
    <property type="molecule type" value="Genomic_DNA"/>
</dbReference>
<feature type="region of interest" description="Disordered" evidence="1">
    <location>
        <begin position="393"/>
        <end position="430"/>
    </location>
</feature>
<dbReference type="SUPFAM" id="SSF56219">
    <property type="entry name" value="DNase I-like"/>
    <property type="match status" value="1"/>
</dbReference>
<dbReference type="AlphaFoldDB" id="A0A6H5IY44"/>
<dbReference type="InterPro" id="IPR005135">
    <property type="entry name" value="Endo/exonuclease/phosphatase"/>
</dbReference>
<dbReference type="PANTHER" id="PTHR33273:SF4">
    <property type="entry name" value="ENDONUCLEASE_EXONUCLEASE_PHOSPHATASE DOMAIN-CONTAINING PROTEIN"/>
    <property type="match status" value="1"/>
</dbReference>
<dbReference type="OrthoDB" id="7700944at2759"/>
<dbReference type="PANTHER" id="PTHR33273">
    <property type="entry name" value="DOMAIN-CONTAINING PROTEIN, PUTATIVE-RELATED"/>
    <property type="match status" value="1"/>
</dbReference>
<gene>
    <name evidence="3" type="ORF">TBRA_LOCUS14841</name>
</gene>
<dbReference type="Pfam" id="PF14529">
    <property type="entry name" value="Exo_endo_phos_2"/>
    <property type="match status" value="1"/>
</dbReference>
<accession>A0A6H5IY44</accession>
<evidence type="ECO:0000313" key="4">
    <source>
        <dbReference type="Proteomes" id="UP000479190"/>
    </source>
</evidence>
<sequence length="430" mass="48230">MTKKRIRVLQLNLNHCETAQDLVLHTVGEMEVDVAILSDQHRPLTSPNTWISDADNQAAIWVRKGVPVQRCSSGQSHFYTWAQIAGIYIFSIYAPPRLSQEEFIGLLNNIVDEARGKTPILVAGDFNAWATEWGSKETKPRGRALLNALATLDVLLLNTGSKPTFVGEQGESVIDFTFAGVSLFNRVESWQVSDIYTSSDHKAIVYEILLEENQGVGRAPAGNRRWSARSFDGDSFAEIVSGMEIRSGFAEDVVDELMSTITRACDASMSGARYRRRREPAYWWNDDIAECRRDCIRARRCAQRARGRPDEVIRREEFANARRRLRDAIKVSKRLCWRQLCDEADRDVWGKPYRTVMSRLKAPRTSPPTAPDLVRRAVVSTLFPSVYSSANRCPTVTGGGAPDSRGRRGGAPMGVSACEDRGSPWSRWDS</sequence>